<keyword evidence="2" id="KW-1185">Reference proteome</keyword>
<sequence length="419" mass="48715">MNGFSFRLLDHEAAWQWLMCRKELYIPAHIINSAVGICGDTYYGSEKGRMHFLMRPIGVIDNIMLGLKLGATYPFALPKDFDGVPLCRRFVVDLENLEKLEFHWFSNGTLLVDWMQFPSEQERLRYLVLFEAPPIGKRPAKLLRSTEVLSLKDSSFSGRLGVETDDGELHELSADTFSLSLDEKNVFLEGVSYISHALGLFHGSLRITVYGDDSKPYTYDDIVPIETGIHVVRNATTEYLKMLEMKRHCVYCPMSDICQLYGIEKPLGKLRMLLEKEHYMLIYRLYDEKVVQASVRRRLRRRQLQKKRQRGVLSHASGNMYTKDWESLKKNKNCPINKSRYRQFPCSNEQLSLASCRTIWVIDETEQNARSDFLNVLEEEVGRQDWKSNLLDQSVEQDLLLYFDREGNATTNREQSTYL</sequence>
<organism evidence="1 2">
    <name type="scientific">Galdieria partita</name>
    <dbReference type="NCBI Taxonomy" id="83374"/>
    <lineage>
        <taxon>Eukaryota</taxon>
        <taxon>Rhodophyta</taxon>
        <taxon>Bangiophyceae</taxon>
        <taxon>Galdieriales</taxon>
        <taxon>Galdieriaceae</taxon>
        <taxon>Galdieria</taxon>
    </lineage>
</organism>
<evidence type="ECO:0000313" key="1">
    <source>
        <dbReference type="EMBL" id="GJQ11965.1"/>
    </source>
</evidence>
<dbReference type="AlphaFoldDB" id="A0A9C7UQT8"/>
<proteinExistence type="predicted"/>
<name>A0A9C7UQT8_9RHOD</name>
<reference evidence="1" key="1">
    <citation type="journal article" date="2022" name="Proc. Natl. Acad. Sci. U.S.A.">
        <title>Life cycle and functional genomics of the unicellular red alga Galdieria for elucidating algal and plant evolution and industrial use.</title>
        <authorList>
            <person name="Hirooka S."/>
            <person name="Itabashi T."/>
            <person name="Ichinose T.M."/>
            <person name="Onuma R."/>
            <person name="Fujiwara T."/>
            <person name="Yamashita S."/>
            <person name="Jong L.W."/>
            <person name="Tomita R."/>
            <person name="Iwane A.H."/>
            <person name="Miyagishima S.Y."/>
        </authorList>
    </citation>
    <scope>NUCLEOTIDE SEQUENCE</scope>
    <source>
        <strain evidence="1">NBRC 102759</strain>
    </source>
</reference>
<dbReference type="Proteomes" id="UP001061958">
    <property type="component" value="Unassembled WGS sequence"/>
</dbReference>
<protein>
    <submittedName>
        <fullName evidence="1">Uncharacterized protein</fullName>
    </submittedName>
</protein>
<gene>
    <name evidence="1" type="ORF">GpartN1_g3756.t1</name>
</gene>
<accession>A0A9C7UQT8</accession>
<evidence type="ECO:0000313" key="2">
    <source>
        <dbReference type="Proteomes" id="UP001061958"/>
    </source>
</evidence>
<comment type="caution">
    <text evidence="1">The sequence shown here is derived from an EMBL/GenBank/DDBJ whole genome shotgun (WGS) entry which is preliminary data.</text>
</comment>
<dbReference type="EMBL" id="BQMJ01000029">
    <property type="protein sequence ID" value="GJQ11965.1"/>
    <property type="molecule type" value="Genomic_DNA"/>
</dbReference>
<reference evidence="1" key="2">
    <citation type="submission" date="2022-01" db="EMBL/GenBank/DDBJ databases">
        <authorList>
            <person name="Hirooka S."/>
            <person name="Miyagishima S.Y."/>
        </authorList>
    </citation>
    <scope>NUCLEOTIDE SEQUENCE</scope>
    <source>
        <strain evidence="1">NBRC 102759</strain>
    </source>
</reference>